<dbReference type="PANTHER" id="PTHR23290:SF0">
    <property type="entry name" value="RRNA N6-ADENOSINE-METHYLTRANSFERASE METTL5"/>
    <property type="match status" value="1"/>
</dbReference>
<dbReference type="InterPro" id="IPR007848">
    <property type="entry name" value="Small_mtfrase_dom"/>
</dbReference>
<gene>
    <name evidence="4" type="primary">METTL5</name>
    <name evidence="4" type="ORF">AWC38_SpisGene7024</name>
</gene>
<keyword evidence="4" id="KW-0489">Methyltransferase</keyword>
<comment type="similarity">
    <text evidence="1">Belongs to the methyltransferase superfamily. PrmA family.</text>
</comment>
<feature type="domain" description="Methyltransferase small" evidence="3">
    <location>
        <begin position="48"/>
        <end position="136"/>
    </location>
</feature>
<organism evidence="4 5">
    <name type="scientific">Stylophora pistillata</name>
    <name type="common">Smooth cauliflower coral</name>
    <dbReference type="NCBI Taxonomy" id="50429"/>
    <lineage>
        <taxon>Eukaryota</taxon>
        <taxon>Metazoa</taxon>
        <taxon>Cnidaria</taxon>
        <taxon>Anthozoa</taxon>
        <taxon>Hexacorallia</taxon>
        <taxon>Scleractinia</taxon>
        <taxon>Astrocoeniina</taxon>
        <taxon>Pocilloporidae</taxon>
        <taxon>Stylophora</taxon>
    </lineage>
</organism>
<evidence type="ECO:0000256" key="2">
    <source>
        <dbReference type="ARBA" id="ARBA00041374"/>
    </source>
</evidence>
<dbReference type="PROSITE" id="PS00092">
    <property type="entry name" value="N6_MTASE"/>
    <property type="match status" value="1"/>
</dbReference>
<protein>
    <recommendedName>
        <fullName evidence="2">Methyltransferase-like protein 5</fullName>
    </recommendedName>
</protein>
<dbReference type="Gene3D" id="3.40.50.150">
    <property type="entry name" value="Vaccinia Virus protein VP39"/>
    <property type="match status" value="1"/>
</dbReference>
<proteinExistence type="inferred from homology"/>
<keyword evidence="4" id="KW-0808">Transferase</keyword>
<dbReference type="InterPro" id="IPR029063">
    <property type="entry name" value="SAM-dependent_MTases_sf"/>
</dbReference>
<comment type="caution">
    <text evidence="4">The sequence shown here is derived from an EMBL/GenBank/DDBJ whole genome shotgun (WGS) entry which is preliminary data.</text>
</comment>
<dbReference type="OrthoDB" id="419617at2759"/>
<accession>A0A2B4SGK9</accession>
<evidence type="ECO:0000256" key="1">
    <source>
        <dbReference type="ARBA" id="ARBA00009741"/>
    </source>
</evidence>
<reference evidence="5" key="1">
    <citation type="journal article" date="2017" name="bioRxiv">
        <title>Comparative analysis of the genomes of Stylophora pistillata and Acropora digitifera provides evidence for extensive differences between species of corals.</title>
        <authorList>
            <person name="Voolstra C.R."/>
            <person name="Li Y."/>
            <person name="Liew Y.J."/>
            <person name="Baumgarten S."/>
            <person name="Zoccola D."/>
            <person name="Flot J.-F."/>
            <person name="Tambutte S."/>
            <person name="Allemand D."/>
            <person name="Aranda M."/>
        </authorList>
    </citation>
    <scope>NUCLEOTIDE SEQUENCE [LARGE SCALE GENOMIC DNA]</scope>
</reference>
<dbReference type="SUPFAM" id="SSF53335">
    <property type="entry name" value="S-adenosyl-L-methionine-dependent methyltransferases"/>
    <property type="match status" value="1"/>
</dbReference>
<dbReference type="InterPro" id="IPR002052">
    <property type="entry name" value="DNA_methylase_N6_adenine_CS"/>
</dbReference>
<keyword evidence="5" id="KW-1185">Reference proteome</keyword>
<dbReference type="Pfam" id="PF05175">
    <property type="entry name" value="MTS"/>
    <property type="match status" value="1"/>
</dbReference>
<dbReference type="EMBL" id="LSMT01000087">
    <property type="protein sequence ID" value="PFX28229.1"/>
    <property type="molecule type" value="Genomic_DNA"/>
</dbReference>
<name>A0A2B4SGK9_STYPI</name>
<dbReference type="STRING" id="50429.A0A2B4SGK9"/>
<dbReference type="PANTHER" id="PTHR23290">
    <property type="entry name" value="RRNA N6-ADENOSINE-METHYLTRANSFERASE METTL5"/>
    <property type="match status" value="1"/>
</dbReference>
<dbReference type="GO" id="GO:0008988">
    <property type="term" value="F:rRNA (adenine-N6-)-methyltransferase activity"/>
    <property type="evidence" value="ECO:0007669"/>
    <property type="project" value="TreeGrafter"/>
</dbReference>
<evidence type="ECO:0000313" key="4">
    <source>
        <dbReference type="EMBL" id="PFX28229.1"/>
    </source>
</evidence>
<evidence type="ECO:0000259" key="3">
    <source>
        <dbReference type="Pfam" id="PF05175"/>
    </source>
</evidence>
<dbReference type="CDD" id="cd02440">
    <property type="entry name" value="AdoMet_MTases"/>
    <property type="match status" value="1"/>
</dbReference>
<dbReference type="Proteomes" id="UP000225706">
    <property type="component" value="Unassembled WGS sequence"/>
</dbReference>
<sequence>MRLKELEGYLQQVDVFEKPKVDLEQYPTTPHIAAHMLYTIDSTFGDIEGKLVGDLGCGCGVLSIGSCMLGSAMTIGFDVDCDALEVAARNCAEFELQTCELIQVDVEKIALCDRWRKAFDTIIMNPPFGTKNNRGIDLMFLQQAISMSNTAVYSLHKTATREHIKKKASEWGVQLEVLAELRFDLAASYKFHRKKTVDIAVDFVRVDCSNS</sequence>
<dbReference type="AlphaFoldDB" id="A0A2B4SGK9"/>
<dbReference type="GO" id="GO:0003676">
    <property type="term" value="F:nucleic acid binding"/>
    <property type="evidence" value="ECO:0007669"/>
    <property type="project" value="InterPro"/>
</dbReference>
<evidence type="ECO:0000313" key="5">
    <source>
        <dbReference type="Proteomes" id="UP000225706"/>
    </source>
</evidence>
<dbReference type="InterPro" id="IPR051720">
    <property type="entry name" value="rRNA_MeTrfase/Polyamine_Synth"/>
</dbReference>